<dbReference type="PANTHER" id="PTHR30143">
    <property type="entry name" value="ACID HYDRATASE"/>
    <property type="match status" value="1"/>
</dbReference>
<dbReference type="PANTHER" id="PTHR30143:SF0">
    <property type="entry name" value="2-KETO-4-PENTENOATE HYDRATASE"/>
    <property type="match status" value="1"/>
</dbReference>
<dbReference type="KEGG" id="apb:SAR116_0918"/>
<organism evidence="1 2">
    <name type="scientific">Puniceispirillum marinum (strain IMCC1322)</name>
    <dbReference type="NCBI Taxonomy" id="488538"/>
    <lineage>
        <taxon>Bacteria</taxon>
        <taxon>Pseudomonadati</taxon>
        <taxon>Pseudomonadota</taxon>
        <taxon>Alphaproteobacteria</taxon>
        <taxon>Candidatus Puniceispirillales</taxon>
        <taxon>Candidatus Puniceispirillaceae</taxon>
        <taxon>Candidatus Puniceispirillum</taxon>
    </lineage>
</organism>
<dbReference type="InterPro" id="IPR036663">
    <property type="entry name" value="Fumarylacetoacetase_C_sf"/>
</dbReference>
<dbReference type="eggNOG" id="COG3971">
    <property type="taxonomic scope" value="Bacteria"/>
</dbReference>
<sequence length="264" mass="28970">MRPDKTELAALADLLANTWPDPSKPVALKPHQFPQNRFEAYFVQDRMFDALNESLAGWKVGATSAQMRALDGHDDIIPGRIASSTCYVGTHMTLPIARFPNARVETEFAFRLTETPELRKTPWRAEDMAEIMTLHPAIEIIGNRYQVEGASKAQNSLLTIADNGGGMAFVFGDPVDDWQDLDFQHHNITLRVDDKAAAENFLGDMRCVPAQAAADLVNHLASRNISMQADDFLSTGAATVPQPFVAGSTVHADFGTLGVIELTF</sequence>
<protein>
    <submittedName>
        <fullName evidence="1">Putative Hydratase/decarboxylase</fullName>
        <ecNumber evidence="1">4.2.1.80</ecNumber>
    </submittedName>
</protein>
<keyword evidence="1" id="KW-0456">Lyase</keyword>
<dbReference type="Gene3D" id="3.90.850.10">
    <property type="entry name" value="Fumarylacetoacetase-like, C-terminal domain"/>
    <property type="match status" value="1"/>
</dbReference>
<proteinExistence type="predicted"/>
<dbReference type="EMBL" id="CP001751">
    <property type="protein sequence ID" value="ADE39161.1"/>
    <property type="molecule type" value="Genomic_DNA"/>
</dbReference>
<dbReference type="RefSeq" id="WP_013045790.1">
    <property type="nucleotide sequence ID" value="NC_014010.1"/>
</dbReference>
<dbReference type="STRING" id="488538.SAR116_0918"/>
<dbReference type="GO" id="GO:0005737">
    <property type="term" value="C:cytoplasm"/>
    <property type="evidence" value="ECO:0007669"/>
    <property type="project" value="TreeGrafter"/>
</dbReference>
<evidence type="ECO:0000313" key="1">
    <source>
        <dbReference type="EMBL" id="ADE39161.1"/>
    </source>
</evidence>
<dbReference type="Proteomes" id="UP000007460">
    <property type="component" value="Chromosome"/>
</dbReference>
<dbReference type="SUPFAM" id="SSF56529">
    <property type="entry name" value="FAH"/>
    <property type="match status" value="1"/>
</dbReference>
<dbReference type="OrthoDB" id="9792137at2"/>
<reference evidence="1 2" key="1">
    <citation type="journal article" date="2010" name="J. Bacteriol.">
        <title>Complete genome sequence of "Candidatus Puniceispirillum marinum" IMCC1322, a representative of the SAR116 clade in the Alphaproteobacteria.</title>
        <authorList>
            <person name="Oh H.M."/>
            <person name="Kwon K.K."/>
            <person name="Kang I."/>
            <person name="Kang S.G."/>
            <person name="Lee J.H."/>
            <person name="Kim S.J."/>
            <person name="Cho J.C."/>
        </authorList>
    </citation>
    <scope>NUCLEOTIDE SEQUENCE [LARGE SCALE GENOMIC DNA]</scope>
    <source>
        <strain evidence="1 2">IMCC1322</strain>
    </source>
</reference>
<name>D5BSB4_PUNMI</name>
<dbReference type="AlphaFoldDB" id="D5BSB4"/>
<keyword evidence="2" id="KW-1185">Reference proteome</keyword>
<dbReference type="EC" id="4.2.1.80" evidence="1"/>
<gene>
    <name evidence="1" type="ordered locus">SAR116_0918</name>
</gene>
<dbReference type="InterPro" id="IPR050772">
    <property type="entry name" value="Hydratase-Decarb/MhpD_sf"/>
</dbReference>
<dbReference type="GO" id="GO:0008684">
    <property type="term" value="F:2-oxopent-4-enoate hydratase activity"/>
    <property type="evidence" value="ECO:0007669"/>
    <property type="project" value="UniProtKB-EC"/>
</dbReference>
<evidence type="ECO:0000313" key="2">
    <source>
        <dbReference type="Proteomes" id="UP000007460"/>
    </source>
</evidence>
<dbReference type="HOGENOM" id="CLU_060136_3_0_5"/>
<accession>D5BSB4</accession>